<organism evidence="1 2">
    <name type="scientific">Protopolystoma xenopodis</name>
    <dbReference type="NCBI Taxonomy" id="117903"/>
    <lineage>
        <taxon>Eukaryota</taxon>
        <taxon>Metazoa</taxon>
        <taxon>Spiralia</taxon>
        <taxon>Lophotrochozoa</taxon>
        <taxon>Platyhelminthes</taxon>
        <taxon>Monogenea</taxon>
        <taxon>Polyopisthocotylea</taxon>
        <taxon>Polystomatidea</taxon>
        <taxon>Polystomatidae</taxon>
        <taxon>Protopolystoma</taxon>
    </lineage>
</organism>
<comment type="caution">
    <text evidence="1">The sequence shown here is derived from an EMBL/GenBank/DDBJ whole genome shotgun (WGS) entry which is preliminary data.</text>
</comment>
<accession>A0A448WC92</accession>
<evidence type="ECO:0000313" key="2">
    <source>
        <dbReference type="Proteomes" id="UP000784294"/>
    </source>
</evidence>
<protein>
    <submittedName>
        <fullName evidence="1">Uncharacterized protein</fullName>
    </submittedName>
</protein>
<reference evidence="1" key="1">
    <citation type="submission" date="2018-11" db="EMBL/GenBank/DDBJ databases">
        <authorList>
            <consortium name="Pathogen Informatics"/>
        </authorList>
    </citation>
    <scope>NUCLEOTIDE SEQUENCE</scope>
</reference>
<keyword evidence="2" id="KW-1185">Reference proteome</keyword>
<dbReference type="Proteomes" id="UP000784294">
    <property type="component" value="Unassembled WGS sequence"/>
</dbReference>
<name>A0A448WC92_9PLAT</name>
<dbReference type="AlphaFoldDB" id="A0A448WC92"/>
<sequence>MNRFTMHDLVDGFTNGIECLTLPTLDVLNKTKASDFATNTDLAFVTTLDNWLSQTRRIMDASFSEPEEETNQKSITDIQNIHSYHGLLGRPNVIWNSLEELLKQLLTLHAGIWSTGLCLDALAKEA</sequence>
<gene>
    <name evidence="1" type="ORF">PXEA_LOCUS1714</name>
</gene>
<dbReference type="EMBL" id="CAAALY010003550">
    <property type="protein sequence ID" value="VEL08274.1"/>
    <property type="molecule type" value="Genomic_DNA"/>
</dbReference>
<proteinExistence type="predicted"/>
<evidence type="ECO:0000313" key="1">
    <source>
        <dbReference type="EMBL" id="VEL08274.1"/>
    </source>
</evidence>